<dbReference type="OrthoDB" id="4179406at2759"/>
<reference evidence="3" key="1">
    <citation type="submission" date="2020-11" db="EMBL/GenBank/DDBJ databases">
        <authorList>
            <consortium name="DOE Joint Genome Institute"/>
            <person name="Ahrendt S."/>
            <person name="Riley R."/>
            <person name="Andreopoulos W."/>
            <person name="Labutti K."/>
            <person name="Pangilinan J."/>
            <person name="Ruiz-Duenas F.J."/>
            <person name="Barrasa J.M."/>
            <person name="Sanchez-Garcia M."/>
            <person name="Camarero S."/>
            <person name="Miyauchi S."/>
            <person name="Serrano A."/>
            <person name="Linde D."/>
            <person name="Babiker R."/>
            <person name="Drula E."/>
            <person name="Ayuso-Fernandez I."/>
            <person name="Pacheco R."/>
            <person name="Padilla G."/>
            <person name="Ferreira P."/>
            <person name="Barriuso J."/>
            <person name="Kellner H."/>
            <person name="Castanera R."/>
            <person name="Alfaro M."/>
            <person name="Ramirez L."/>
            <person name="Pisabarro A.G."/>
            <person name="Kuo A."/>
            <person name="Tritt A."/>
            <person name="Lipzen A."/>
            <person name="He G."/>
            <person name="Yan M."/>
            <person name="Ng V."/>
            <person name="Cullen D."/>
            <person name="Martin F."/>
            <person name="Rosso M.-N."/>
            <person name="Henrissat B."/>
            <person name="Hibbett D."/>
            <person name="Martinez A.T."/>
            <person name="Grigoriev I.V."/>
        </authorList>
    </citation>
    <scope>NUCLEOTIDE SEQUENCE</scope>
    <source>
        <strain evidence="3">CIRM-BRFM 674</strain>
    </source>
</reference>
<comment type="caution">
    <text evidence="3">The sequence shown here is derived from an EMBL/GenBank/DDBJ whole genome shotgun (WGS) entry which is preliminary data.</text>
</comment>
<keyword evidence="2" id="KW-1133">Transmembrane helix</keyword>
<dbReference type="AlphaFoldDB" id="A0A9P6CM99"/>
<dbReference type="EMBL" id="MU155672">
    <property type="protein sequence ID" value="KAF9471517.1"/>
    <property type="molecule type" value="Genomic_DNA"/>
</dbReference>
<organism evidence="3 4">
    <name type="scientific">Pholiota conissans</name>
    <dbReference type="NCBI Taxonomy" id="109636"/>
    <lineage>
        <taxon>Eukaryota</taxon>
        <taxon>Fungi</taxon>
        <taxon>Dikarya</taxon>
        <taxon>Basidiomycota</taxon>
        <taxon>Agaricomycotina</taxon>
        <taxon>Agaricomycetes</taxon>
        <taxon>Agaricomycetidae</taxon>
        <taxon>Agaricales</taxon>
        <taxon>Agaricineae</taxon>
        <taxon>Strophariaceae</taxon>
        <taxon>Pholiota</taxon>
    </lineage>
</organism>
<accession>A0A9P6CM99</accession>
<evidence type="ECO:0000313" key="3">
    <source>
        <dbReference type="EMBL" id="KAF9471517.1"/>
    </source>
</evidence>
<feature type="region of interest" description="Disordered" evidence="1">
    <location>
        <begin position="30"/>
        <end position="86"/>
    </location>
</feature>
<keyword evidence="2" id="KW-0472">Membrane</keyword>
<protein>
    <submittedName>
        <fullName evidence="3">Uncharacterized protein</fullName>
    </submittedName>
</protein>
<keyword evidence="4" id="KW-1185">Reference proteome</keyword>
<evidence type="ECO:0000256" key="1">
    <source>
        <dbReference type="SAM" id="MobiDB-lite"/>
    </source>
</evidence>
<proteinExistence type="predicted"/>
<feature type="transmembrane region" description="Helical" evidence="2">
    <location>
        <begin position="114"/>
        <end position="135"/>
    </location>
</feature>
<evidence type="ECO:0000256" key="2">
    <source>
        <dbReference type="SAM" id="Phobius"/>
    </source>
</evidence>
<gene>
    <name evidence="3" type="ORF">BDN70DRAFT_567160</name>
</gene>
<sequence>MMQHAIDTKRLHTPMLYSTTRMNRVFENYSEEDPEARHETEKENTANCRASPPLNRGVGRLNQSANLPRKHGTNITSPGSATDEATDEGRGFVLDAFIEGGRYLLMALKVVGYLSRWPIAFCLTGLLLMSVMDYFSPSFRRSFQPLCGISGMPLRSVCRMTLTTSAGDFNPRWTDYSRLIDNQNKSLEQLLAHTAPEPVLALKIKLMGIATEEWIIQVRVSDLKEKGTLANNLMEFVMDVTIARSSLHELASNIRESVDRIREVNDDALQSIVHALANKPSIISWTSAKNDEAVNRTFAEAMNVLSANMLRLLRLVAETQSNCYILHDRLIHLHRFLARNISLISKDRFNLLQHLWTKLGGNRKSLRSFERQLVVVMELEEYSQHALVHVVDVLQTLRAIRTDLEDMYNRIEAPEPMGPTRSND</sequence>
<feature type="compositionally biased region" description="Basic and acidic residues" evidence="1">
    <location>
        <begin position="35"/>
        <end position="44"/>
    </location>
</feature>
<name>A0A9P6CM99_9AGAR</name>
<dbReference type="Proteomes" id="UP000807469">
    <property type="component" value="Unassembled WGS sequence"/>
</dbReference>
<keyword evidence="2" id="KW-0812">Transmembrane</keyword>
<evidence type="ECO:0000313" key="4">
    <source>
        <dbReference type="Proteomes" id="UP000807469"/>
    </source>
</evidence>